<name>A0A7I8L9N6_SPIIN</name>
<keyword evidence="3" id="KW-0805">Transcription regulation</keyword>
<dbReference type="GO" id="GO:0000976">
    <property type="term" value="F:transcription cis-regulatory region binding"/>
    <property type="evidence" value="ECO:0007669"/>
    <property type="project" value="UniProtKB-ARBA"/>
</dbReference>
<gene>
    <name evidence="9" type="ORF">SI8410_13017258</name>
</gene>
<comment type="subcellular location">
    <subcellularLocation>
        <location evidence="1">Nucleus</location>
    </subcellularLocation>
</comment>
<dbReference type="InterPro" id="IPR044827">
    <property type="entry name" value="GBF-like"/>
</dbReference>
<dbReference type="PROSITE" id="PS50217">
    <property type="entry name" value="BZIP"/>
    <property type="match status" value="1"/>
</dbReference>
<keyword evidence="10" id="KW-1185">Reference proteome</keyword>
<feature type="region of interest" description="Disordered" evidence="7">
    <location>
        <begin position="281"/>
        <end position="335"/>
    </location>
</feature>
<dbReference type="InterPro" id="IPR045314">
    <property type="entry name" value="bZIP_plant_GBF1"/>
</dbReference>
<dbReference type="Proteomes" id="UP000663760">
    <property type="component" value="Chromosome 13"/>
</dbReference>
<comment type="similarity">
    <text evidence="2">Belongs to the bZIP family.</text>
</comment>
<dbReference type="OrthoDB" id="1642657at2759"/>
<dbReference type="GO" id="GO:0003700">
    <property type="term" value="F:DNA-binding transcription factor activity"/>
    <property type="evidence" value="ECO:0007669"/>
    <property type="project" value="InterPro"/>
</dbReference>
<dbReference type="PANTHER" id="PTHR45967">
    <property type="entry name" value="G-BOX-BINDING FACTOR 3-RELATED"/>
    <property type="match status" value="1"/>
</dbReference>
<accession>A0A7I8L9N6</accession>
<reference evidence="9" key="1">
    <citation type="submission" date="2020-02" db="EMBL/GenBank/DDBJ databases">
        <authorList>
            <person name="Scholz U."/>
            <person name="Mascher M."/>
            <person name="Fiebig A."/>
        </authorList>
    </citation>
    <scope>NUCLEOTIDE SEQUENCE</scope>
</reference>
<proteinExistence type="inferred from homology"/>
<feature type="region of interest" description="Disordered" evidence="7">
    <location>
        <begin position="371"/>
        <end position="405"/>
    </location>
</feature>
<dbReference type="PROSITE" id="PS00036">
    <property type="entry name" value="BZIP_BASIC"/>
    <property type="match status" value="1"/>
</dbReference>
<dbReference type="Gene3D" id="1.20.5.170">
    <property type="match status" value="1"/>
</dbReference>
<dbReference type="InterPro" id="IPR046347">
    <property type="entry name" value="bZIP_sf"/>
</dbReference>
<feature type="domain" description="BZIP" evidence="8">
    <location>
        <begin position="314"/>
        <end position="377"/>
    </location>
</feature>
<feature type="region of interest" description="Disordered" evidence="7">
    <location>
        <begin position="110"/>
        <end position="264"/>
    </location>
</feature>
<dbReference type="GO" id="GO:0005634">
    <property type="term" value="C:nucleus"/>
    <property type="evidence" value="ECO:0007669"/>
    <property type="project" value="UniProtKB-SubCell"/>
</dbReference>
<evidence type="ECO:0000256" key="3">
    <source>
        <dbReference type="ARBA" id="ARBA00023015"/>
    </source>
</evidence>
<evidence type="ECO:0000256" key="1">
    <source>
        <dbReference type="ARBA" id="ARBA00004123"/>
    </source>
</evidence>
<feature type="compositionally biased region" description="Polar residues" evidence="7">
    <location>
        <begin position="143"/>
        <end position="197"/>
    </location>
</feature>
<keyword evidence="6" id="KW-0539">Nucleus</keyword>
<dbReference type="InterPro" id="IPR012900">
    <property type="entry name" value="MFMR"/>
</dbReference>
<dbReference type="PANTHER" id="PTHR45967:SF2">
    <property type="entry name" value="BZIP TRANSCRIPTION FACTOR 68"/>
    <property type="match status" value="1"/>
</dbReference>
<dbReference type="InterPro" id="IPR004827">
    <property type="entry name" value="bZIP"/>
</dbReference>
<feature type="compositionally biased region" description="Basic and acidic residues" evidence="7">
    <location>
        <begin position="377"/>
        <end position="405"/>
    </location>
</feature>
<dbReference type="SUPFAM" id="SSF57959">
    <property type="entry name" value="Leucine zipper domain"/>
    <property type="match status" value="1"/>
</dbReference>
<evidence type="ECO:0000256" key="4">
    <source>
        <dbReference type="ARBA" id="ARBA00023125"/>
    </source>
</evidence>
<evidence type="ECO:0000313" key="9">
    <source>
        <dbReference type="EMBL" id="CAA7406580.1"/>
    </source>
</evidence>
<dbReference type="EMBL" id="LR746276">
    <property type="protein sequence ID" value="CAA7406580.1"/>
    <property type="molecule type" value="Genomic_DNA"/>
</dbReference>
<dbReference type="Pfam" id="PF16596">
    <property type="entry name" value="MFMR_assoc"/>
    <property type="match status" value="1"/>
</dbReference>
<keyword evidence="5" id="KW-0804">Transcription</keyword>
<dbReference type="SMART" id="SM00338">
    <property type="entry name" value="BRLZ"/>
    <property type="match status" value="1"/>
</dbReference>
<protein>
    <recommendedName>
        <fullName evidence="8">BZIP domain-containing protein</fullName>
    </recommendedName>
</protein>
<keyword evidence="4" id="KW-0238">DNA-binding</keyword>
<dbReference type="AlphaFoldDB" id="A0A7I8L9N6"/>
<evidence type="ECO:0000259" key="8">
    <source>
        <dbReference type="PROSITE" id="PS50217"/>
    </source>
</evidence>
<evidence type="ECO:0000256" key="6">
    <source>
        <dbReference type="ARBA" id="ARBA00023242"/>
    </source>
</evidence>
<evidence type="ECO:0000256" key="5">
    <source>
        <dbReference type="ARBA" id="ARBA00023163"/>
    </source>
</evidence>
<dbReference type="Pfam" id="PF07777">
    <property type="entry name" value="MFMR"/>
    <property type="match status" value="1"/>
</dbReference>
<sequence>MGIGELASASKASPKESSAPEKTPARSSSSAASFVSTGVAYPEWSGFQGYSPVPPQGFFPPVASSPQGHPYVWGAQPVMSPYGTPSPPFFMYPHGGVYAHPSMPPGSHPYSPYAIPSENGNPDAPGAASVVEGKPAEGKERSNLSQSKESVGNLNVITGNNSNEMSKTSGTSANGAFSQNDEIGNEGSSEGSDANSQNRERGRGWVERERERDGERNALLGLKSTKPNFLLNGDAHADSRGTTQPMSRMPIQQAPTSGSVAPPTNLNIGMGYWGVPTQSQIAPARGTAPNASVGGMLPSGQNIPSELWLQDDKEVKRHRRKQSNRESARRSRLRKQAEYEELAQCADSFIQENNVLREEAKRLHKEYDQLLSQNYSLKEKARETPKGTKDSRLDKNEKHPLDSNP</sequence>
<feature type="region of interest" description="Disordered" evidence="7">
    <location>
        <begin position="1"/>
        <end position="32"/>
    </location>
</feature>
<evidence type="ECO:0000256" key="7">
    <source>
        <dbReference type="SAM" id="MobiDB-lite"/>
    </source>
</evidence>
<evidence type="ECO:0000256" key="2">
    <source>
        <dbReference type="ARBA" id="ARBA00007163"/>
    </source>
</evidence>
<organism evidence="9 10">
    <name type="scientific">Spirodela intermedia</name>
    <name type="common">Intermediate duckweed</name>
    <dbReference type="NCBI Taxonomy" id="51605"/>
    <lineage>
        <taxon>Eukaryota</taxon>
        <taxon>Viridiplantae</taxon>
        <taxon>Streptophyta</taxon>
        <taxon>Embryophyta</taxon>
        <taxon>Tracheophyta</taxon>
        <taxon>Spermatophyta</taxon>
        <taxon>Magnoliopsida</taxon>
        <taxon>Liliopsida</taxon>
        <taxon>Araceae</taxon>
        <taxon>Lemnoideae</taxon>
        <taxon>Spirodela</taxon>
    </lineage>
</organism>
<evidence type="ECO:0000313" key="10">
    <source>
        <dbReference type="Proteomes" id="UP000663760"/>
    </source>
</evidence>
<feature type="compositionally biased region" description="Low complexity" evidence="7">
    <location>
        <begin position="7"/>
        <end position="32"/>
    </location>
</feature>
<feature type="compositionally biased region" description="Polar residues" evidence="7">
    <location>
        <begin position="253"/>
        <end position="264"/>
    </location>
</feature>
<feature type="compositionally biased region" description="Basic and acidic residues" evidence="7">
    <location>
        <begin position="198"/>
        <end position="216"/>
    </location>
</feature>
<dbReference type="Pfam" id="PF00170">
    <property type="entry name" value="bZIP_1"/>
    <property type="match status" value="1"/>
</dbReference>
<dbReference type="CDD" id="cd14702">
    <property type="entry name" value="bZIP_plant_GBF1"/>
    <property type="match status" value="1"/>
</dbReference>